<evidence type="ECO:0000256" key="4">
    <source>
        <dbReference type="ARBA" id="ARBA00023136"/>
    </source>
</evidence>
<name>A0A6A7G5P2_9CRUS</name>
<feature type="transmembrane region" description="Helical" evidence="6">
    <location>
        <begin position="424"/>
        <end position="445"/>
    </location>
</feature>
<dbReference type="GO" id="GO:0022857">
    <property type="term" value="F:transmembrane transporter activity"/>
    <property type="evidence" value="ECO:0007669"/>
    <property type="project" value="InterPro"/>
</dbReference>
<sequence length="595" mass="66123">MSNKESDEKAGEEKNTKEKSSEPPEDFDDIINLLGLGRWTLLMVSAYACWGMILPYFSLGSVFLNPNLEYWCADAVHPVTGQPMGNSTILWTEVDGKQSRSRCREYNMTAVLSYLELKASNTTPLHDTNYQGLLTWNSTGAPTQQCTRWEYDTSIFTSTVTMEWDLVCEAVSLSPFFQSFYYFGTTFGEPLLGCLSDKFGRRWTLRRVWSLFMVAAVGSVLSTNYSLLLLMRFLLGICHSAGSVAYVMVMESCPSRFRSCIGLSVTNVFAVAGIVFGGLAYLIRDWRMLQAVCILPALLHLCYLPLMDESPRWLAQNGETAKAGRVLERAAAWHNKQLPQHLQQLLQQQHKSHAAESDSSSSEGSDCYGSVKESIKLWLKDLVSLVKTPVLRRISLSMFGCFALVGLSYWGLSLAGGSFSSDPFLYMVLSSIMEIIGYTWIIPVLAFVGRRVLLVANFAISAVALFLILVIPDGNQWTILILAMVGKLFITAAYNLLYLFAVELFPTCVRNRGLNVSSMMARLASIASPFVVTLLASNYKWAPSMVFGSAAAVGALLALLLPESRHRPMLDTVEQLEHVYGSQRSRHTDAQHDAA</sequence>
<evidence type="ECO:0000256" key="5">
    <source>
        <dbReference type="SAM" id="MobiDB-lite"/>
    </source>
</evidence>
<evidence type="ECO:0000259" key="7">
    <source>
        <dbReference type="PROSITE" id="PS50850"/>
    </source>
</evidence>
<keyword evidence="3 6" id="KW-1133">Transmembrane helix</keyword>
<evidence type="ECO:0000313" key="8">
    <source>
        <dbReference type="EMBL" id="LAC26226.1"/>
    </source>
</evidence>
<feature type="transmembrane region" description="Helical" evidence="6">
    <location>
        <begin position="513"/>
        <end position="535"/>
    </location>
</feature>
<evidence type="ECO:0000256" key="1">
    <source>
        <dbReference type="ARBA" id="ARBA00004141"/>
    </source>
</evidence>
<feature type="region of interest" description="Disordered" evidence="5">
    <location>
        <begin position="1"/>
        <end position="24"/>
    </location>
</feature>
<feature type="transmembrane region" description="Helical" evidence="6">
    <location>
        <begin position="541"/>
        <end position="561"/>
    </location>
</feature>
<dbReference type="Gene3D" id="1.20.1250.20">
    <property type="entry name" value="MFS general substrate transporter like domains"/>
    <property type="match status" value="1"/>
</dbReference>
<reference evidence="8" key="1">
    <citation type="submission" date="2017-11" db="EMBL/GenBank/DDBJ databases">
        <title>The sensing device of the deep-sea amphipod.</title>
        <authorList>
            <person name="Kobayashi H."/>
            <person name="Nagahama T."/>
            <person name="Arai W."/>
            <person name="Sasagawa Y."/>
            <person name="Umeda M."/>
            <person name="Hayashi T."/>
            <person name="Nikaido I."/>
            <person name="Watanabe H."/>
            <person name="Oguri K."/>
            <person name="Kitazato H."/>
            <person name="Fujioka K."/>
            <person name="Kido Y."/>
            <person name="Takami H."/>
        </authorList>
    </citation>
    <scope>NUCLEOTIDE SEQUENCE</scope>
    <source>
        <tissue evidence="8">Whole body</tissue>
    </source>
</reference>
<feature type="transmembrane region" description="Helical" evidence="6">
    <location>
        <begin position="394"/>
        <end position="412"/>
    </location>
</feature>
<dbReference type="PROSITE" id="PS50850">
    <property type="entry name" value="MFS"/>
    <property type="match status" value="1"/>
</dbReference>
<dbReference type="SUPFAM" id="SSF103473">
    <property type="entry name" value="MFS general substrate transporter"/>
    <property type="match status" value="1"/>
</dbReference>
<proteinExistence type="evidence at transcript level"/>
<feature type="transmembrane region" description="Helical" evidence="6">
    <location>
        <begin position="452"/>
        <end position="471"/>
    </location>
</feature>
<evidence type="ECO:0000256" key="6">
    <source>
        <dbReference type="SAM" id="Phobius"/>
    </source>
</evidence>
<dbReference type="InterPro" id="IPR005828">
    <property type="entry name" value="MFS_sugar_transport-like"/>
</dbReference>
<evidence type="ECO:0000256" key="2">
    <source>
        <dbReference type="ARBA" id="ARBA00022692"/>
    </source>
</evidence>
<dbReference type="InterPro" id="IPR036259">
    <property type="entry name" value="MFS_trans_sf"/>
</dbReference>
<organism evidence="8">
    <name type="scientific">Hirondellea gigas</name>
    <dbReference type="NCBI Taxonomy" id="1518452"/>
    <lineage>
        <taxon>Eukaryota</taxon>
        <taxon>Metazoa</taxon>
        <taxon>Ecdysozoa</taxon>
        <taxon>Arthropoda</taxon>
        <taxon>Crustacea</taxon>
        <taxon>Multicrustacea</taxon>
        <taxon>Malacostraca</taxon>
        <taxon>Eumalacostraca</taxon>
        <taxon>Peracarida</taxon>
        <taxon>Amphipoda</taxon>
        <taxon>Amphilochidea</taxon>
        <taxon>Lysianassida</taxon>
        <taxon>Lysianassidira</taxon>
        <taxon>Lysianassoidea</taxon>
        <taxon>Lysianassidae</taxon>
        <taxon>Hirondellea</taxon>
    </lineage>
</organism>
<dbReference type="Pfam" id="PF00083">
    <property type="entry name" value="Sugar_tr"/>
    <property type="match status" value="1"/>
</dbReference>
<feature type="domain" description="Major facilitator superfamily (MFS) profile" evidence="7">
    <location>
        <begin position="124"/>
        <end position="566"/>
    </location>
</feature>
<accession>A0A6A7G5P2</accession>
<evidence type="ECO:0000256" key="3">
    <source>
        <dbReference type="ARBA" id="ARBA00022989"/>
    </source>
</evidence>
<feature type="transmembrane region" description="Helical" evidence="6">
    <location>
        <begin position="477"/>
        <end position="501"/>
    </location>
</feature>
<dbReference type="InterPro" id="IPR020846">
    <property type="entry name" value="MFS_dom"/>
</dbReference>
<protein>
    <submittedName>
        <fullName evidence="8">Organic cation transporter protein-like</fullName>
    </submittedName>
</protein>
<dbReference type="EMBL" id="IACT01007107">
    <property type="protein sequence ID" value="LAC26226.1"/>
    <property type="molecule type" value="mRNA"/>
</dbReference>
<dbReference type="GO" id="GO:0016020">
    <property type="term" value="C:membrane"/>
    <property type="evidence" value="ECO:0007669"/>
    <property type="project" value="UniProtKB-SubCell"/>
</dbReference>
<dbReference type="AlphaFoldDB" id="A0A6A7G5P2"/>
<feature type="transmembrane region" description="Helical" evidence="6">
    <location>
        <begin position="261"/>
        <end position="282"/>
    </location>
</feature>
<dbReference type="PANTHER" id="PTHR24064">
    <property type="entry name" value="SOLUTE CARRIER FAMILY 22 MEMBER"/>
    <property type="match status" value="1"/>
</dbReference>
<feature type="transmembrane region" description="Helical" evidence="6">
    <location>
        <begin position="39"/>
        <end position="59"/>
    </location>
</feature>
<feature type="transmembrane region" description="Helical" evidence="6">
    <location>
        <begin position="208"/>
        <end position="227"/>
    </location>
</feature>
<keyword evidence="4 6" id="KW-0472">Membrane</keyword>
<comment type="subcellular location">
    <subcellularLocation>
        <location evidence="1">Membrane</location>
        <topology evidence="1">Multi-pass membrane protein</topology>
    </subcellularLocation>
</comment>
<keyword evidence="2 6" id="KW-0812">Transmembrane</keyword>
<feature type="compositionally biased region" description="Basic and acidic residues" evidence="5">
    <location>
        <begin position="1"/>
        <end position="22"/>
    </location>
</feature>